<feature type="transmembrane region" description="Helical" evidence="1">
    <location>
        <begin position="53"/>
        <end position="72"/>
    </location>
</feature>
<feature type="transmembrane region" description="Helical" evidence="1">
    <location>
        <begin position="104"/>
        <end position="127"/>
    </location>
</feature>
<evidence type="ECO:0000313" key="3">
    <source>
        <dbReference type="Proteomes" id="UP000681027"/>
    </source>
</evidence>
<feature type="transmembrane region" description="Helical" evidence="1">
    <location>
        <begin position="20"/>
        <end position="41"/>
    </location>
</feature>
<dbReference type="Pfam" id="PF12730">
    <property type="entry name" value="ABC2_membrane_4"/>
    <property type="match status" value="1"/>
</dbReference>
<reference evidence="2 3" key="1">
    <citation type="submission" date="2021-05" db="EMBL/GenBank/DDBJ databases">
        <title>Novel Bacillus species.</title>
        <authorList>
            <person name="Liu G."/>
        </authorList>
    </citation>
    <scope>NUCLEOTIDE SEQUENCE [LARGE SCALE GENOMIC DNA]</scope>
    <source>
        <strain evidence="2 3">FJAT-49705</strain>
    </source>
</reference>
<dbReference type="EMBL" id="JAGYPM010000008">
    <property type="protein sequence ID" value="MBS4193131.1"/>
    <property type="molecule type" value="Genomic_DNA"/>
</dbReference>
<dbReference type="RefSeq" id="WP_213104567.1">
    <property type="nucleotide sequence ID" value="NZ_JAGYPM010000008.1"/>
</dbReference>
<gene>
    <name evidence="2" type="ORF">KHA94_23785</name>
</gene>
<proteinExistence type="predicted"/>
<organism evidence="2 3">
    <name type="scientific">Cytobacillus citreus</name>
    <dbReference type="NCBI Taxonomy" id="2833586"/>
    <lineage>
        <taxon>Bacteria</taxon>
        <taxon>Bacillati</taxon>
        <taxon>Bacillota</taxon>
        <taxon>Bacilli</taxon>
        <taxon>Bacillales</taxon>
        <taxon>Bacillaceae</taxon>
        <taxon>Cytobacillus</taxon>
    </lineage>
</organism>
<accession>A0ABS5NZW2</accession>
<feature type="transmembrane region" description="Helical" evidence="1">
    <location>
        <begin position="174"/>
        <end position="194"/>
    </location>
</feature>
<comment type="caution">
    <text evidence="2">The sequence shown here is derived from an EMBL/GenBank/DDBJ whole genome shotgun (WGS) entry which is preliminary data.</text>
</comment>
<dbReference type="Proteomes" id="UP000681027">
    <property type="component" value="Unassembled WGS sequence"/>
</dbReference>
<evidence type="ECO:0000256" key="1">
    <source>
        <dbReference type="SAM" id="Phobius"/>
    </source>
</evidence>
<dbReference type="PANTHER" id="PTHR37305">
    <property type="entry name" value="INTEGRAL MEMBRANE PROTEIN-RELATED"/>
    <property type="match status" value="1"/>
</dbReference>
<feature type="transmembrane region" description="Helical" evidence="1">
    <location>
        <begin position="229"/>
        <end position="250"/>
    </location>
</feature>
<keyword evidence="3" id="KW-1185">Reference proteome</keyword>
<keyword evidence="1" id="KW-0472">Membrane</keyword>
<keyword evidence="1" id="KW-1133">Transmembrane helix</keyword>
<dbReference type="CDD" id="cd21809">
    <property type="entry name" value="ABC-2_lan_permease-like"/>
    <property type="match status" value="1"/>
</dbReference>
<name>A0ABS5NZW2_9BACI</name>
<dbReference type="PANTHER" id="PTHR37305:SF1">
    <property type="entry name" value="MEMBRANE PROTEIN"/>
    <property type="match status" value="1"/>
</dbReference>
<evidence type="ECO:0000313" key="2">
    <source>
        <dbReference type="EMBL" id="MBS4193131.1"/>
    </source>
</evidence>
<protein>
    <submittedName>
        <fullName evidence="2">ABC transporter permease</fullName>
    </submittedName>
</protein>
<keyword evidence="1" id="KW-0812">Transmembrane</keyword>
<feature type="transmembrane region" description="Helical" evidence="1">
    <location>
        <begin position="147"/>
        <end position="167"/>
    </location>
</feature>
<sequence>MTLIQTLSIEFLKRSKISLFVSFIIPFLSLIIVFLAFQSGAMGDEIGETWSTFLMQLNMVLLFLIPLGITVISSRSINLEHQSNSWKLLLALPLRKEYVYMSKLIFVLLYSFLSSALLFFGIIGAGYFLGLGLEEGYPFILIMKQAFFPYASAIAIMSFQVFLSTFIKNQAFPIAIGVFTSIYTYSLMIFPTNISKWLFWTYPTLSSPLKPLFEDGNFTGVLETTDGNIYVYLSLVIGCFITFIGISLFLRKDIK</sequence>